<reference evidence="4" key="1">
    <citation type="submission" date="2016-10" db="EMBL/GenBank/DDBJ databases">
        <authorList>
            <person name="Benchimol M."/>
            <person name="Almeida L.G."/>
            <person name="Vasconcelos A.T."/>
            <person name="Perreira-Neves A."/>
            <person name="Rosa I.A."/>
            <person name="Tasca T."/>
            <person name="Bogo M.R."/>
            <person name="de Souza W."/>
        </authorList>
    </citation>
    <scope>NUCLEOTIDE SEQUENCE [LARGE SCALE GENOMIC DNA]</scope>
    <source>
        <strain evidence="4">K</strain>
    </source>
</reference>
<keyword evidence="5" id="KW-1185">Reference proteome</keyword>
<dbReference type="Pfam" id="PF00632">
    <property type="entry name" value="HECT"/>
    <property type="match status" value="1"/>
</dbReference>
<evidence type="ECO:0000313" key="4">
    <source>
        <dbReference type="EMBL" id="OHS96946.1"/>
    </source>
</evidence>
<feature type="domain" description="HECT" evidence="3">
    <location>
        <begin position="2680"/>
        <end position="3018"/>
    </location>
</feature>
<proteinExistence type="predicted"/>
<dbReference type="SUPFAM" id="SSF56204">
    <property type="entry name" value="Hect, E3 ligase catalytic domain"/>
    <property type="match status" value="1"/>
</dbReference>
<dbReference type="VEuPathDB" id="TrichDB:TRFO_02089"/>
<dbReference type="Gene3D" id="3.30.2160.10">
    <property type="entry name" value="Hect, E3 ligase catalytic domain"/>
    <property type="match status" value="1"/>
</dbReference>
<sequence length="3018" mass="345762">MGPSPSHAVKPSYLNSNTFASDVESIFEVSPDEQAFCLEFVSTLFERRPEEIVKPFNLPDANTIVDIMTDPFAFTQVTTPTEAWQDVVAPLFSGTDDSKPYIHQLLNAYYKFLKERPNSFMDNEDNRLRLFHEQKQAEIQRLIGIHTKYKNPAIEVNSETLEKLTSAEKILNIIPNNANSIQYHPNYDKITKKMCSLVKDPFSAYVAVRWGFFSGDITSVVVGFNYLVKNLNEHSKIPIHYNFPRYQHIIDNMALENATFIPNNKKISHTKLMSFKMPKISSQSMMSCNGKFIFILGRRSLLTIVTLSKFVNNNEIRFRNYDFKIKKKKCLDTFIATSNGYLVVGGKFIKHEKIYNTQPFSLCEGTVTYEANSFFRSTPKLVAPVACDGTYIYSLIKSKKIAVFTLDSKHIIFHRYIKLRKGTKELLEQFKHLVPKNLDNANFFTNGVFFSFIVLRQADQARFEYFIRNFSLETGCHVNDVTFNLRWPIQSLVFDPWNNCQWALSPTKDDVVNLLKMPSYGAMPPWMTGSNYDLLQLDTRHISDDFRNVRNSLTLCNLLLDFLTYFTSHYCGAMFEASLTNPLMCYDSAMAQFLAPCSQILFDSIVDLIHYFLDMIKNKSKRSDWSSEQIEFALRTLISLLQYNLSNTKKRHTETIPNGQTIDNIIELMKLILQEDSLYFLINNAAFLILTSFDVLFTERLAQCPSIYYLIISRVEREDYLYYALQTINYANLLPYCISLGTCREIIEPIFEHMVTKPLELQANQLEFVSMFQSSLMVEMRKIYIEYPTELPEAQAQLQQTFFMYSRIITERMITFIQIPDNEILAKYIKYSTFFRLFRKWLMLLQPLAKFSRVSQTLITYLSSLFKPFQKVVYRYSNGLLTKNGNNFSYMSKIFNELFSIYIDFISSLLNGGEELHEATQYLWLVRSTLEAKINPEILDAMTTTVLSDNTPSKERKKLLSRGISFNTSDTSLEPKMILGMIALAVLPKESEPVRILFDYLYTKVKAKLMSKKLNDKDRHLERLLFMAFMKQLGFGSEVLDLNQKLMAKEEAPVLSHFIRMTVECVYRSRREIRAARQNAIMSSNMQSYDDYISNIQKKCIFLIYIQPCLRYQQVDIDTAFPEYLKKIQAFILGKIEIDKCFKLIEAAENARKHISTGLKLVNDILKSDINTELTTFMLDRLAASESIMKYLSSLHFTSITNTNENTGFNNVLVLLDNLSKMISEIPDDSITNTLIIFYSNLVFTIGKMSQEAIFAPMQNILYKLNNKKILFSPQHYRAYIALISSCLYALLSESPQLTECPQFKDLQKVLFQDNTLYESQLSVTRLCLSAGMDLPYTAETVISFIKSCSPILYHPAFSLLLEVIRRSQQKKKIFKFILKEIAQICSGGLSSFMKDTPTLIEANPQTNVVRTPEILLGACSEMIQICRRCLAVDNECRTILLSILSYILSKSENNENIKYSVSQGQKGTSSSIDDLNDYQVFQTPIFLFAVFAILSNVIDTFRNYSMIKDMSNNTIYYIKEIDQKMSQYIGWQLPISGHSIQRAIPFSSELAPISSMPFSPELFPDHSLLMPYFINALENRESSTRDEALDFYVLSSFLSYISDKTFLTRFMTEHPKFSINSITFDYSTKDFISILKMHLSENSVGFSMSQGSGSHLLPCSPAHTTSNKEHRSIGNEINCENGTHMYISSILSLKQPTYLEISRPFQTSFSVGVHCLSQNPSSSSTYLFNYNGIQSSQILLNSRIIKNITRNDKITSLTISFNPIKSKASFYDSSSMIKLHSLLLPSNKCCFILQIFEQKQFFDSSKIKYHISHLPVQSFSINSTNAQFLCPISGQTVFKRTRRKPTSLSNALNTKTIKSTPPAHFDSDIFTMSFVPMDEGPMVEFTSNLSSSQFVSYPSSVIKACGHSLNIKHSKEIAIPPTFTALKINKISNTSLSTPMPAFYEADSSNSPLVYKFENSEDAVTVNGNTGEVTSVEKESVKPVYRLEPLHPRNYPILPTEILNIFATGCIAKIRHEVINQIFLRAIATNPSEVESIVKSFNLDTLKLIEYSLYLMLFLEPLHFQLINEAISPVNFGFNILDRNQMASSTRYIHKASLNNIFSYFQTTSQIPNVIDLWFSYLEHQFSMPQSHFISQNHSSAVFSPLLSLSEPKHISIPGATSLIIFKTGFSRKAPHFVNVNYVVNQTIQTAKISNNVLLVNSDSITSIELVHYADGVSIVVLPVFSSNESLFGSFFFLGVSFKYFINYLVQNIDLIDNNKLHKIRVKLYQLYIDSFIAESPFFFYFGQDVLKFLRTSLPTSGSDFADDMPIKLSLLALYTKSHKFPFIGQFLEEQQMMWDERMLLPLKKYFPEFLTEADKREIVQVEDGPFGLPSPPLPQELPPSNDSSDCGQLGGKLKRLLKPRTSIEGYPFHLLLHLWAQYSTWYPPFETKILTQKIIEVTFLFYVPKSVVFDCAENPKPNIRYCHSIENSDNFENGLVNALDPSSDDKITVNGPVLYLEMTSDTSWENFAFSLYSKEEKPHDSFIQKYRDNFVSDITRLVLHWNISDDEKLLSCFPISDFSSPTISLTISPKFLLRSIFPLPIHLLCIRSTLLFALNWLLYYDKISFESDPSLKCLCQSMSMSLRTSRFRQLIDLQSNDETNEIQINRREAYEVRSGTSDNIQMTIIAQLTRCYKDPHHFRRRGDKPWRVNLIGESGIDAGGPARELVSEAATDLISPNCGLFIPVPNARNDVGNNREFVIPISDPRITNALSQYKFAGVLIGICIRSSIVQDLNIAPLVWEYLAGSGLSIENIFEIDTNYQTLISSLIEASRSDMDETTFQAKFNLRFVIYDSRGQEVPLTQRGRLEKVTLANVSEFISLANEYRLGEMRQNLEAMRVGLWENLNFKPPAFITGEMIEFSACGNKEITFEAMKKIIRFEVSSEQQEYFLRALQSMTSEQRSALLKFATGRVRLPTQAHDDLYIKVDVANGQRDRLPTSSTCFNQFHMPQYSSYEKAFQMIIVAIEYTGTFENR</sequence>
<dbReference type="Proteomes" id="UP000179807">
    <property type="component" value="Unassembled WGS sequence"/>
</dbReference>
<protein>
    <recommendedName>
        <fullName evidence="3">HECT domain-containing protein</fullName>
    </recommendedName>
</protein>
<feature type="active site" description="Glycyl thioester intermediate" evidence="2">
    <location>
        <position position="2986"/>
    </location>
</feature>
<evidence type="ECO:0000313" key="5">
    <source>
        <dbReference type="Proteomes" id="UP000179807"/>
    </source>
</evidence>
<dbReference type="SMART" id="SM00119">
    <property type="entry name" value="HECTc"/>
    <property type="match status" value="1"/>
</dbReference>
<evidence type="ECO:0000259" key="3">
    <source>
        <dbReference type="PROSITE" id="PS50237"/>
    </source>
</evidence>
<dbReference type="GO" id="GO:0004842">
    <property type="term" value="F:ubiquitin-protein transferase activity"/>
    <property type="evidence" value="ECO:0007669"/>
    <property type="project" value="InterPro"/>
</dbReference>
<dbReference type="GeneID" id="94825186"/>
<evidence type="ECO:0000256" key="2">
    <source>
        <dbReference type="PROSITE-ProRule" id="PRU00104"/>
    </source>
</evidence>
<dbReference type="InterPro" id="IPR035983">
    <property type="entry name" value="Hect_E3_ubiquitin_ligase"/>
</dbReference>
<dbReference type="InterPro" id="IPR042469">
    <property type="entry name" value="HECTD3"/>
</dbReference>
<dbReference type="InterPro" id="IPR000569">
    <property type="entry name" value="HECT_dom"/>
</dbReference>
<dbReference type="EMBL" id="MLAK01001148">
    <property type="protein sequence ID" value="OHS96946.1"/>
    <property type="molecule type" value="Genomic_DNA"/>
</dbReference>
<evidence type="ECO:0000256" key="1">
    <source>
        <dbReference type="ARBA" id="ARBA00022786"/>
    </source>
</evidence>
<dbReference type="PROSITE" id="PS50237">
    <property type="entry name" value="HECT"/>
    <property type="match status" value="1"/>
</dbReference>
<dbReference type="PANTHER" id="PTHR46654:SF1">
    <property type="entry name" value="E3 UBIQUITIN-PROTEIN LIGASE HECTD3"/>
    <property type="match status" value="1"/>
</dbReference>
<organism evidence="4 5">
    <name type="scientific">Tritrichomonas foetus</name>
    <dbReference type="NCBI Taxonomy" id="1144522"/>
    <lineage>
        <taxon>Eukaryota</taxon>
        <taxon>Metamonada</taxon>
        <taxon>Parabasalia</taxon>
        <taxon>Tritrichomonadida</taxon>
        <taxon>Tritrichomonadidae</taxon>
        <taxon>Tritrichomonas</taxon>
    </lineage>
</organism>
<accession>A0A1J4JCL8</accession>
<dbReference type="Gene3D" id="3.30.2410.10">
    <property type="entry name" value="Hect, E3 ligase catalytic domain"/>
    <property type="match status" value="1"/>
</dbReference>
<dbReference type="OrthoDB" id="8068875at2759"/>
<dbReference type="PANTHER" id="PTHR46654">
    <property type="entry name" value="E3 UBIQUITIN-PROTEIN LIGASE HECTD3"/>
    <property type="match status" value="1"/>
</dbReference>
<keyword evidence="1 2" id="KW-0833">Ubl conjugation pathway</keyword>
<comment type="caution">
    <text evidence="4">The sequence shown here is derived from an EMBL/GenBank/DDBJ whole genome shotgun (WGS) entry which is preliminary data.</text>
</comment>
<dbReference type="Gene3D" id="3.90.1750.10">
    <property type="entry name" value="Hect, E3 ligase catalytic domains"/>
    <property type="match status" value="1"/>
</dbReference>
<name>A0A1J4JCL8_9EUKA</name>
<gene>
    <name evidence="4" type="ORF">TRFO_02089</name>
</gene>
<dbReference type="GO" id="GO:0005737">
    <property type="term" value="C:cytoplasm"/>
    <property type="evidence" value="ECO:0007669"/>
    <property type="project" value="TreeGrafter"/>
</dbReference>
<dbReference type="RefSeq" id="XP_068350083.1">
    <property type="nucleotide sequence ID" value="XM_068490482.1"/>
</dbReference>